<gene>
    <name evidence="1" type="ORF">TSOC_008847</name>
</gene>
<reference evidence="1 2" key="1">
    <citation type="journal article" date="2017" name="Mol. Biol. Evol.">
        <title>The 4-celled Tetrabaena socialis nuclear genome reveals the essential components for genetic control of cell number at the origin of multicellularity in the volvocine lineage.</title>
        <authorList>
            <person name="Featherston J."/>
            <person name="Arakaki Y."/>
            <person name="Hanschen E.R."/>
            <person name="Ferris P.J."/>
            <person name="Michod R.E."/>
            <person name="Olson B.J.S.C."/>
            <person name="Nozaki H."/>
            <person name="Durand P.M."/>
        </authorList>
    </citation>
    <scope>NUCLEOTIDE SEQUENCE [LARGE SCALE GENOMIC DNA]</scope>
    <source>
        <strain evidence="1 2">NIES-571</strain>
    </source>
</reference>
<comment type="caution">
    <text evidence="1">The sequence shown here is derived from an EMBL/GenBank/DDBJ whole genome shotgun (WGS) entry which is preliminary data.</text>
</comment>
<organism evidence="1 2">
    <name type="scientific">Tetrabaena socialis</name>
    <dbReference type="NCBI Taxonomy" id="47790"/>
    <lineage>
        <taxon>Eukaryota</taxon>
        <taxon>Viridiplantae</taxon>
        <taxon>Chlorophyta</taxon>
        <taxon>core chlorophytes</taxon>
        <taxon>Chlorophyceae</taxon>
        <taxon>CS clade</taxon>
        <taxon>Chlamydomonadales</taxon>
        <taxon>Tetrabaenaceae</taxon>
        <taxon>Tetrabaena</taxon>
    </lineage>
</organism>
<dbReference type="EMBL" id="PGGS01000348">
    <property type="protein sequence ID" value="PNH04934.1"/>
    <property type="molecule type" value="Genomic_DNA"/>
</dbReference>
<feature type="non-terminal residue" evidence="1">
    <location>
        <position position="1"/>
    </location>
</feature>
<keyword evidence="2" id="KW-1185">Reference proteome</keyword>
<dbReference type="Proteomes" id="UP000236333">
    <property type="component" value="Unassembled WGS sequence"/>
</dbReference>
<evidence type="ECO:0000313" key="1">
    <source>
        <dbReference type="EMBL" id="PNH04934.1"/>
    </source>
</evidence>
<proteinExistence type="predicted"/>
<accession>A0A2J7ZXE0</accession>
<dbReference type="AlphaFoldDB" id="A0A2J7ZXE0"/>
<name>A0A2J7ZXE0_9CHLO</name>
<sequence>DDGEPYVQAACHGGPAMLRCLRRLGCPWAPDGSTLTRALVELINDPYKSRERVQRMLSWLLDQGCPVDWDALEATAWLIKDQGADKIPAGAAEAAGPR</sequence>
<evidence type="ECO:0000313" key="2">
    <source>
        <dbReference type="Proteomes" id="UP000236333"/>
    </source>
</evidence>
<protein>
    <submittedName>
        <fullName evidence="1">Uncharacterized protein</fullName>
    </submittedName>
</protein>